<evidence type="ECO:0000313" key="3">
    <source>
        <dbReference type="Proteomes" id="UP001221757"/>
    </source>
</evidence>
<protein>
    <submittedName>
        <fullName evidence="1">Uncharacterized protein</fullName>
    </submittedName>
</protein>
<dbReference type="EMBL" id="JARKIE010000173">
    <property type="protein sequence ID" value="KAJ7671756.1"/>
    <property type="molecule type" value="Genomic_DNA"/>
</dbReference>
<name>A0AAD7CGY7_MYCRO</name>
<gene>
    <name evidence="2" type="ORF">B0H17DRAFT_1209032</name>
    <name evidence="1" type="ORF">B0H17DRAFT_1215569</name>
</gene>
<keyword evidence="3" id="KW-1185">Reference proteome</keyword>
<evidence type="ECO:0000313" key="2">
    <source>
        <dbReference type="EMBL" id="KAJ7671756.1"/>
    </source>
</evidence>
<accession>A0AAD7CGY7</accession>
<comment type="caution">
    <text evidence="1">The sequence shown here is derived from an EMBL/GenBank/DDBJ whole genome shotgun (WGS) entry which is preliminary data.</text>
</comment>
<dbReference type="EMBL" id="JARKIE010000377">
    <property type="protein sequence ID" value="KAJ7648517.1"/>
    <property type="molecule type" value="Genomic_DNA"/>
</dbReference>
<organism evidence="1 3">
    <name type="scientific">Mycena rosella</name>
    <name type="common">Pink bonnet</name>
    <name type="synonym">Agaricus rosellus</name>
    <dbReference type="NCBI Taxonomy" id="1033263"/>
    <lineage>
        <taxon>Eukaryota</taxon>
        <taxon>Fungi</taxon>
        <taxon>Dikarya</taxon>
        <taxon>Basidiomycota</taxon>
        <taxon>Agaricomycotina</taxon>
        <taxon>Agaricomycetes</taxon>
        <taxon>Agaricomycetidae</taxon>
        <taxon>Agaricales</taxon>
        <taxon>Marasmiineae</taxon>
        <taxon>Mycenaceae</taxon>
        <taxon>Mycena</taxon>
    </lineage>
</organism>
<reference evidence="1" key="1">
    <citation type="submission" date="2023-03" db="EMBL/GenBank/DDBJ databases">
        <title>Massive genome expansion in bonnet fungi (Mycena s.s.) driven by repeated elements and novel gene families across ecological guilds.</title>
        <authorList>
            <consortium name="Lawrence Berkeley National Laboratory"/>
            <person name="Harder C.B."/>
            <person name="Miyauchi S."/>
            <person name="Viragh M."/>
            <person name="Kuo A."/>
            <person name="Thoen E."/>
            <person name="Andreopoulos B."/>
            <person name="Lu D."/>
            <person name="Skrede I."/>
            <person name="Drula E."/>
            <person name="Henrissat B."/>
            <person name="Morin E."/>
            <person name="Kohler A."/>
            <person name="Barry K."/>
            <person name="LaButti K."/>
            <person name="Morin E."/>
            <person name="Salamov A."/>
            <person name="Lipzen A."/>
            <person name="Mereny Z."/>
            <person name="Hegedus B."/>
            <person name="Baldrian P."/>
            <person name="Stursova M."/>
            <person name="Weitz H."/>
            <person name="Taylor A."/>
            <person name="Grigoriev I.V."/>
            <person name="Nagy L.G."/>
            <person name="Martin F."/>
            <person name="Kauserud H."/>
        </authorList>
    </citation>
    <scope>NUCLEOTIDE SEQUENCE</scope>
    <source>
        <strain evidence="1">CBHHK067</strain>
    </source>
</reference>
<dbReference type="Proteomes" id="UP001221757">
    <property type="component" value="Unassembled WGS sequence"/>
</dbReference>
<sequence length="182" mass="19872">MLDPKNPAYIKPEKFLESEIIIDTISSFIKGESFELIVMVDKRGKEMMCLVSCKELQNTCRVPLVKAPVFQVPWPLPLVSKLPIGALGIAAASVERAYQIYQTGVCVAKPWDFSANSGTAVAGYIKSINKLSMLRWEAILEACGVSSGRDDAVAAEAETIRNPQYNSLDGLREGIYTPSSPS</sequence>
<evidence type="ECO:0000313" key="1">
    <source>
        <dbReference type="EMBL" id="KAJ7648517.1"/>
    </source>
</evidence>
<proteinExistence type="predicted"/>
<dbReference type="AlphaFoldDB" id="A0AAD7CGY7"/>